<dbReference type="GO" id="GO:0005524">
    <property type="term" value="F:ATP binding"/>
    <property type="evidence" value="ECO:0007669"/>
    <property type="project" value="UniProtKB-KW"/>
</dbReference>
<dbReference type="SUPFAM" id="SSF52540">
    <property type="entry name" value="P-loop containing nucleoside triphosphate hydrolases"/>
    <property type="match status" value="1"/>
</dbReference>
<sequence>MIKINGLTKHYTKQQDIRPALKDFTLDIQSGETIVIVGSSGSGKTTLLNIIAGTLRPTDGNVWIDGNCVQNMSLYELKSQIGFVFQQAGLFPHMSVYKNIILPIITSNIKTVPKELQIKAEDLIQLMNMDKKMLLNFPSELSGGQQQRVNIARALSTNPDIVLMDEPFSALDILTKNQLYDEIKVLNQKLKKTIVLITHDFSEALLLADKIVVMDQGEIQQIGTPKNIVQKPSNDFVRQYKSQSLISYEKIKHFIE</sequence>
<dbReference type="InterPro" id="IPR027417">
    <property type="entry name" value="P-loop_NTPase"/>
</dbReference>
<feature type="domain" description="ABC transporter" evidence="4">
    <location>
        <begin position="2"/>
        <end position="241"/>
    </location>
</feature>
<dbReference type="Proteomes" id="UP000242175">
    <property type="component" value="Chromosome small"/>
</dbReference>
<dbReference type="PROSITE" id="PS00211">
    <property type="entry name" value="ABC_TRANSPORTER_1"/>
    <property type="match status" value="1"/>
</dbReference>
<reference evidence="5 6" key="1">
    <citation type="journal article" date="2016" name="Int. J. Syst. Evol. Microbiol.">
        <title>Paraphotobacterium marinum gen. nov., sp. nov., a member of the family Vibrionaceae, isolated from surface seawater.</title>
        <authorList>
            <person name="Huang Z."/>
            <person name="Dong C."/>
            <person name="Shao Z."/>
        </authorList>
    </citation>
    <scope>NUCLEOTIDE SEQUENCE [LARGE SCALE GENOMIC DNA]</scope>
    <source>
        <strain evidence="5 6">NSCS20N07D</strain>
    </source>
</reference>
<name>A0A220VGK8_9GAMM</name>
<dbReference type="Pfam" id="PF00005">
    <property type="entry name" value="ABC_tran"/>
    <property type="match status" value="1"/>
</dbReference>
<dbReference type="InterPro" id="IPR003593">
    <property type="entry name" value="AAA+_ATPase"/>
</dbReference>
<gene>
    <name evidence="5" type="ORF">CF386_10300</name>
</gene>
<dbReference type="InterPro" id="IPR003439">
    <property type="entry name" value="ABC_transporter-like_ATP-bd"/>
</dbReference>
<keyword evidence="6" id="KW-1185">Reference proteome</keyword>
<dbReference type="InterPro" id="IPR050093">
    <property type="entry name" value="ABC_SmlMolc_Importer"/>
</dbReference>
<dbReference type="SMART" id="SM00382">
    <property type="entry name" value="AAA"/>
    <property type="match status" value="1"/>
</dbReference>
<dbReference type="PROSITE" id="PS50893">
    <property type="entry name" value="ABC_TRANSPORTER_2"/>
    <property type="match status" value="1"/>
</dbReference>
<evidence type="ECO:0000256" key="3">
    <source>
        <dbReference type="ARBA" id="ARBA00022840"/>
    </source>
</evidence>
<dbReference type="GO" id="GO:0015697">
    <property type="term" value="P:quaternary ammonium group transport"/>
    <property type="evidence" value="ECO:0007669"/>
    <property type="project" value="UniProtKB-ARBA"/>
</dbReference>
<keyword evidence="3" id="KW-0067">ATP-binding</keyword>
<keyword evidence="1" id="KW-0813">Transport</keyword>
<accession>A0A220VGK8</accession>
<dbReference type="RefSeq" id="WP_089074349.1">
    <property type="nucleotide sequence ID" value="NZ_CBCSAM010000004.1"/>
</dbReference>
<dbReference type="PANTHER" id="PTHR42781:SF4">
    <property type="entry name" value="SPERMIDINE_PUTRESCINE IMPORT ATP-BINDING PROTEIN POTA"/>
    <property type="match status" value="1"/>
</dbReference>
<dbReference type="KEGG" id="pmai:CF386_10300"/>
<dbReference type="Gene3D" id="3.40.50.300">
    <property type="entry name" value="P-loop containing nucleotide triphosphate hydrolases"/>
    <property type="match status" value="1"/>
</dbReference>
<evidence type="ECO:0000313" key="6">
    <source>
        <dbReference type="Proteomes" id="UP000242175"/>
    </source>
</evidence>
<dbReference type="OrthoDB" id="9802264at2"/>
<dbReference type="FunFam" id="3.40.50.300:FF:000425">
    <property type="entry name" value="Probable ABC transporter, ATP-binding subunit"/>
    <property type="match status" value="1"/>
</dbReference>
<organism evidence="5 6">
    <name type="scientific">Paraphotobacterium marinum</name>
    <dbReference type="NCBI Taxonomy" id="1755811"/>
    <lineage>
        <taxon>Bacteria</taxon>
        <taxon>Pseudomonadati</taxon>
        <taxon>Pseudomonadota</taxon>
        <taxon>Gammaproteobacteria</taxon>
        <taxon>Vibrionales</taxon>
        <taxon>Vibrionaceae</taxon>
        <taxon>Paraphotobacterium</taxon>
    </lineage>
</organism>
<dbReference type="AlphaFoldDB" id="A0A220VGK8"/>
<evidence type="ECO:0000256" key="1">
    <source>
        <dbReference type="ARBA" id="ARBA00022448"/>
    </source>
</evidence>
<keyword evidence="2" id="KW-0547">Nucleotide-binding</keyword>
<proteinExistence type="predicted"/>
<dbReference type="PANTHER" id="PTHR42781">
    <property type="entry name" value="SPERMIDINE/PUTRESCINE IMPORT ATP-BINDING PROTEIN POTA"/>
    <property type="match status" value="1"/>
</dbReference>
<evidence type="ECO:0000313" key="5">
    <source>
        <dbReference type="EMBL" id="ASK79441.1"/>
    </source>
</evidence>
<protein>
    <recommendedName>
        <fullName evidence="4">ABC transporter domain-containing protein</fullName>
    </recommendedName>
</protein>
<dbReference type="EMBL" id="CP022356">
    <property type="protein sequence ID" value="ASK79441.1"/>
    <property type="molecule type" value="Genomic_DNA"/>
</dbReference>
<evidence type="ECO:0000259" key="4">
    <source>
        <dbReference type="PROSITE" id="PS50893"/>
    </source>
</evidence>
<dbReference type="GO" id="GO:0016887">
    <property type="term" value="F:ATP hydrolysis activity"/>
    <property type="evidence" value="ECO:0007669"/>
    <property type="project" value="InterPro"/>
</dbReference>
<evidence type="ECO:0000256" key="2">
    <source>
        <dbReference type="ARBA" id="ARBA00022741"/>
    </source>
</evidence>
<dbReference type="InterPro" id="IPR017871">
    <property type="entry name" value="ABC_transporter-like_CS"/>
</dbReference>